<dbReference type="GO" id="GO:0000462">
    <property type="term" value="P:maturation of SSU-rRNA from tricistronic rRNA transcript (SSU-rRNA, 5.8S rRNA, LSU-rRNA)"/>
    <property type="evidence" value="ECO:0007669"/>
    <property type="project" value="TreeGrafter"/>
</dbReference>
<feature type="compositionally biased region" description="Polar residues" evidence="1">
    <location>
        <begin position="130"/>
        <end position="139"/>
    </location>
</feature>
<dbReference type="InterPro" id="IPR053030">
    <property type="entry name" value="Ribosomal_biogenesis_FAF1-like"/>
</dbReference>
<evidence type="ECO:0000313" key="3">
    <source>
        <dbReference type="Proteomes" id="UP000253472"/>
    </source>
</evidence>
<evidence type="ECO:0000256" key="1">
    <source>
        <dbReference type="SAM" id="MobiDB-lite"/>
    </source>
</evidence>
<gene>
    <name evidence="2" type="primary">FAF1</name>
    <name evidence="2" type="ORF">Cantr_05913</name>
</gene>
<comment type="caution">
    <text evidence="2">The sequence shown here is derived from an EMBL/GenBank/DDBJ whole genome shotgun (WGS) entry which is preliminary data.</text>
</comment>
<dbReference type="PANTHER" id="PTHR28096:SF1">
    <property type="entry name" value="PROTEIN FAF1"/>
    <property type="match status" value="1"/>
</dbReference>
<sequence length="339" mass="37941">MSGDNDDEEYLKALEIQRRNFEAQFGSIEDMGFKDKSKTTPTTDEQQDDSEFEGFDSDNSQLNISSSDEGQYDSSDSEQEEEVKPKVIKLNSSTTTSSNNTPTISKTDKKLLKSGRAPTLTELATRERLASQSTSQNSVKDTDNDNEDLANDLKLQRLLKESHILANTLEYSGVDVTLQTMNYDDPVGKARRRTLTSRMREISSVNSSGAPKRLESMPMNMRKGMIRKREERVRKYEEEARNAGIVLSKVKKGEIRDLNAGKGSTLASDRIGNGKKVVKRVRDRGLKIHGIGKATRNGLVISQNEINRINSSGGSGGHRRGKKGRRYIQWCVYLESCNC</sequence>
<dbReference type="AlphaFoldDB" id="A0A367XPS9"/>
<dbReference type="Proteomes" id="UP000253472">
    <property type="component" value="Unassembled WGS sequence"/>
</dbReference>
<dbReference type="GO" id="GO:0005730">
    <property type="term" value="C:nucleolus"/>
    <property type="evidence" value="ECO:0007669"/>
    <property type="project" value="TreeGrafter"/>
</dbReference>
<protein>
    <submittedName>
        <fullName evidence="2">Protein FAF1</fullName>
    </submittedName>
</protein>
<feature type="region of interest" description="Disordered" evidence="1">
    <location>
        <begin position="23"/>
        <end position="147"/>
    </location>
</feature>
<dbReference type="STRING" id="5486.A0A367XPS9"/>
<evidence type="ECO:0000313" key="2">
    <source>
        <dbReference type="EMBL" id="RCK55618.1"/>
    </source>
</evidence>
<proteinExistence type="predicted"/>
<feature type="compositionally biased region" description="Low complexity" evidence="1">
    <location>
        <begin position="91"/>
        <end position="101"/>
    </location>
</feature>
<feature type="compositionally biased region" description="Acidic residues" evidence="1">
    <location>
        <begin position="45"/>
        <end position="56"/>
    </location>
</feature>
<keyword evidence="3" id="KW-1185">Reference proteome</keyword>
<dbReference type="OrthoDB" id="5556956at2759"/>
<dbReference type="PANTHER" id="PTHR28096">
    <property type="entry name" value="PROTEIN FAF1"/>
    <property type="match status" value="1"/>
</dbReference>
<organism evidence="2 3">
    <name type="scientific">Candida viswanathii</name>
    <dbReference type="NCBI Taxonomy" id="5486"/>
    <lineage>
        <taxon>Eukaryota</taxon>
        <taxon>Fungi</taxon>
        <taxon>Dikarya</taxon>
        <taxon>Ascomycota</taxon>
        <taxon>Saccharomycotina</taxon>
        <taxon>Pichiomycetes</taxon>
        <taxon>Debaryomycetaceae</taxon>
        <taxon>Candida/Lodderomyces clade</taxon>
        <taxon>Candida</taxon>
    </lineage>
</organism>
<accession>A0A367XPS9</accession>
<reference evidence="2 3" key="1">
    <citation type="submission" date="2018-06" db="EMBL/GenBank/DDBJ databases">
        <title>Whole genome sequencing of Candida tropicalis (genome annotated by CSBL at Korea University).</title>
        <authorList>
            <person name="Ahn J."/>
        </authorList>
    </citation>
    <scope>NUCLEOTIDE SEQUENCE [LARGE SCALE GENOMIC DNA]</scope>
    <source>
        <strain evidence="2 3">ATCC 20962</strain>
    </source>
</reference>
<name>A0A367XPS9_9ASCO</name>
<dbReference type="EMBL" id="QLNQ01000029">
    <property type="protein sequence ID" value="RCK55618.1"/>
    <property type="molecule type" value="Genomic_DNA"/>
</dbReference>
<feature type="compositionally biased region" description="Low complexity" evidence="1">
    <location>
        <begin position="65"/>
        <end position="74"/>
    </location>
</feature>